<dbReference type="InterPro" id="IPR033463">
    <property type="entry name" value="sCache_3"/>
</dbReference>
<evidence type="ECO:0000313" key="13">
    <source>
        <dbReference type="Proteomes" id="UP000539075"/>
    </source>
</evidence>
<evidence type="ECO:0000313" key="12">
    <source>
        <dbReference type="EMBL" id="MBB5143726.1"/>
    </source>
</evidence>
<evidence type="ECO:0000259" key="11">
    <source>
        <dbReference type="PROSITE" id="PS50885"/>
    </source>
</evidence>
<dbReference type="EMBL" id="JACHGO010000005">
    <property type="protein sequence ID" value="MBB5143726.1"/>
    <property type="molecule type" value="Genomic_DNA"/>
</dbReference>
<dbReference type="SUPFAM" id="SSF103190">
    <property type="entry name" value="Sensory domain-like"/>
    <property type="match status" value="2"/>
</dbReference>
<keyword evidence="6 8" id="KW-0807">Transducer</keyword>
<feature type="domain" description="Methyl-accepting transducer" evidence="10">
    <location>
        <begin position="372"/>
        <end position="608"/>
    </location>
</feature>
<dbReference type="RefSeq" id="WP_246388071.1">
    <property type="nucleotide sequence ID" value="NZ_JACHGO010000005.1"/>
</dbReference>
<dbReference type="CDD" id="cd11386">
    <property type="entry name" value="MCP_signal"/>
    <property type="match status" value="1"/>
</dbReference>
<dbReference type="InterPro" id="IPR003660">
    <property type="entry name" value="HAMP_dom"/>
</dbReference>
<gene>
    <name evidence="12" type="ORF">HNQ38_001826</name>
</gene>
<comment type="caution">
    <text evidence="12">The sequence shown here is derived from an EMBL/GenBank/DDBJ whole genome shotgun (WGS) entry which is preliminary data.</text>
</comment>
<feature type="domain" description="HAMP" evidence="11">
    <location>
        <begin position="272"/>
        <end position="324"/>
    </location>
</feature>
<keyword evidence="13" id="KW-1185">Reference proteome</keyword>
<dbReference type="Pfam" id="PF17202">
    <property type="entry name" value="sCache_3_3"/>
    <property type="match status" value="1"/>
</dbReference>
<sequence length="644" mass="68385">MKKPIGEELNNSIRRMQNVVQLANELTSNRYAQNAALIAADETLARAMADNNHSIVFSLSEKAMKMAGSDFMSVTDAKGKVIARGHAESKFGDSIAKQETVAKAMQGVPAQAVVTGPLNPFTLRASQPVFFEGRLVGTISIGVSLTTPVYLDWLSKLAGADVSIFKGDTRVMTTIMTDGKRAAGTVLDSPQVLDAVLEKGELVFIQNSILGVSFQSAYWPVKAADGKIVGMWFVGSPIDELKRLENQGIRMAAGTAAALLAVQLCISVVVGLRVSAPVRKITRYALDVADGKKDATLTVHSADDMGMLADALRSMEKNLRSLVQEAGEKAKEAEILGKEAQQAMSDAEEARLKAEQARHDGIASAAARIEDVAEKLNSSATDIAEQVENTDAALSQAVKRLAETAAAMEEMSFTVLAVAKNAGEAADISDAARERADTGAHVVSQAVASIQEVQQQSLSLKSGMAELDEHAKAISRIMAVISDIADQTNLLALNAAIEAARAGDAGRGFAVVADEVRKLAEKTMASTTDVGNAITAIQKSAVQSMQQVDQSAANISIATDFSNKSGQSLQEIVSMVDKTANEVRAIATASEQQSAVTTEISKSINDVNYIAGNTSESMKVALRELDELRLQTDRLVKLVETMKD</sequence>
<reference evidence="12 13" key="1">
    <citation type="submission" date="2020-08" db="EMBL/GenBank/DDBJ databases">
        <title>Genomic Encyclopedia of Type Strains, Phase IV (KMG-IV): sequencing the most valuable type-strain genomes for metagenomic binning, comparative biology and taxonomic classification.</title>
        <authorList>
            <person name="Goeker M."/>
        </authorList>
    </citation>
    <scope>NUCLEOTIDE SEQUENCE [LARGE SCALE GENOMIC DNA]</scope>
    <source>
        <strain evidence="12 13">DSM 11275</strain>
    </source>
</reference>
<evidence type="ECO:0000256" key="1">
    <source>
        <dbReference type="ARBA" id="ARBA00004651"/>
    </source>
</evidence>
<dbReference type="InterPro" id="IPR029151">
    <property type="entry name" value="Sensor-like_sf"/>
</dbReference>
<proteinExistence type="inferred from homology"/>
<protein>
    <submittedName>
        <fullName evidence="12">Methyl-accepting chemotaxis protein</fullName>
    </submittedName>
</protein>
<dbReference type="Gene3D" id="6.10.340.10">
    <property type="match status" value="1"/>
</dbReference>
<dbReference type="GO" id="GO:0007165">
    <property type="term" value="P:signal transduction"/>
    <property type="evidence" value="ECO:0007669"/>
    <property type="project" value="UniProtKB-KW"/>
</dbReference>
<dbReference type="Gene3D" id="3.30.450.20">
    <property type="entry name" value="PAS domain"/>
    <property type="match status" value="1"/>
</dbReference>
<accession>A0A7W8C174</accession>
<dbReference type="PANTHER" id="PTHR32089:SF112">
    <property type="entry name" value="LYSOZYME-LIKE PROTEIN-RELATED"/>
    <property type="match status" value="1"/>
</dbReference>
<dbReference type="Pfam" id="PF17203">
    <property type="entry name" value="sCache_3_2"/>
    <property type="match status" value="1"/>
</dbReference>
<evidence type="ECO:0000256" key="5">
    <source>
        <dbReference type="ARBA" id="ARBA00023136"/>
    </source>
</evidence>
<evidence type="ECO:0000256" key="8">
    <source>
        <dbReference type="PROSITE-ProRule" id="PRU00284"/>
    </source>
</evidence>
<organism evidence="12 13">
    <name type="scientific">Desulfovibrio intestinalis</name>
    <dbReference type="NCBI Taxonomy" id="58621"/>
    <lineage>
        <taxon>Bacteria</taxon>
        <taxon>Pseudomonadati</taxon>
        <taxon>Thermodesulfobacteriota</taxon>
        <taxon>Desulfovibrionia</taxon>
        <taxon>Desulfovibrionales</taxon>
        <taxon>Desulfovibrionaceae</taxon>
        <taxon>Desulfovibrio</taxon>
    </lineage>
</organism>
<evidence type="ECO:0000256" key="4">
    <source>
        <dbReference type="ARBA" id="ARBA00022989"/>
    </source>
</evidence>
<evidence type="ECO:0000256" key="9">
    <source>
        <dbReference type="SAM" id="Coils"/>
    </source>
</evidence>
<dbReference type="SMART" id="SM00283">
    <property type="entry name" value="MA"/>
    <property type="match status" value="1"/>
</dbReference>
<dbReference type="Proteomes" id="UP000539075">
    <property type="component" value="Unassembled WGS sequence"/>
</dbReference>
<evidence type="ECO:0000256" key="2">
    <source>
        <dbReference type="ARBA" id="ARBA00022475"/>
    </source>
</evidence>
<dbReference type="GO" id="GO:0005886">
    <property type="term" value="C:plasma membrane"/>
    <property type="evidence" value="ECO:0007669"/>
    <property type="project" value="UniProtKB-SubCell"/>
</dbReference>
<comment type="subcellular location">
    <subcellularLocation>
        <location evidence="1">Cell membrane</location>
        <topology evidence="1">Multi-pass membrane protein</topology>
    </subcellularLocation>
</comment>
<keyword evidence="5" id="KW-0472">Membrane</keyword>
<evidence type="ECO:0000256" key="6">
    <source>
        <dbReference type="ARBA" id="ARBA00023224"/>
    </source>
</evidence>
<comment type="similarity">
    <text evidence="7">Belongs to the methyl-accepting chemotaxis (MCP) protein family.</text>
</comment>
<evidence type="ECO:0000259" key="10">
    <source>
        <dbReference type="PROSITE" id="PS50111"/>
    </source>
</evidence>
<name>A0A7W8C174_9BACT</name>
<dbReference type="PROSITE" id="PS50885">
    <property type="entry name" value="HAMP"/>
    <property type="match status" value="1"/>
</dbReference>
<dbReference type="SUPFAM" id="SSF58104">
    <property type="entry name" value="Methyl-accepting chemotaxis protein (MCP) signaling domain"/>
    <property type="match status" value="1"/>
</dbReference>
<evidence type="ECO:0000256" key="7">
    <source>
        <dbReference type="ARBA" id="ARBA00029447"/>
    </source>
</evidence>
<dbReference type="PANTHER" id="PTHR32089">
    <property type="entry name" value="METHYL-ACCEPTING CHEMOTAXIS PROTEIN MCPB"/>
    <property type="match status" value="1"/>
</dbReference>
<dbReference type="InterPro" id="IPR004089">
    <property type="entry name" value="MCPsignal_dom"/>
</dbReference>
<dbReference type="Pfam" id="PF00672">
    <property type="entry name" value="HAMP"/>
    <property type="match status" value="1"/>
</dbReference>
<keyword evidence="2" id="KW-1003">Cell membrane</keyword>
<keyword evidence="9" id="KW-0175">Coiled coil</keyword>
<feature type="coiled-coil region" evidence="9">
    <location>
        <begin position="312"/>
        <end position="360"/>
    </location>
</feature>
<dbReference type="Pfam" id="PF00015">
    <property type="entry name" value="MCPsignal"/>
    <property type="match status" value="1"/>
</dbReference>
<dbReference type="SMART" id="SM00304">
    <property type="entry name" value="HAMP"/>
    <property type="match status" value="1"/>
</dbReference>
<keyword evidence="4" id="KW-1133">Transmembrane helix</keyword>
<keyword evidence="3" id="KW-0812">Transmembrane</keyword>
<dbReference type="CDD" id="cd06225">
    <property type="entry name" value="HAMP"/>
    <property type="match status" value="1"/>
</dbReference>
<dbReference type="AlphaFoldDB" id="A0A7W8C174"/>
<dbReference type="Gene3D" id="1.10.287.950">
    <property type="entry name" value="Methyl-accepting chemotaxis protein"/>
    <property type="match status" value="1"/>
</dbReference>
<evidence type="ECO:0000256" key="3">
    <source>
        <dbReference type="ARBA" id="ARBA00022692"/>
    </source>
</evidence>
<dbReference type="PROSITE" id="PS50111">
    <property type="entry name" value="CHEMOTAXIS_TRANSDUC_2"/>
    <property type="match status" value="1"/>
</dbReference>